<keyword evidence="7 14" id="KW-0812">Transmembrane</keyword>
<evidence type="ECO:0000256" key="6">
    <source>
        <dbReference type="ARBA" id="ARBA00022683"/>
    </source>
</evidence>
<evidence type="ECO:0000256" key="13">
    <source>
        <dbReference type="ARBA" id="ARBA00042859"/>
    </source>
</evidence>
<dbReference type="Pfam" id="PF03611">
    <property type="entry name" value="EIIC-GAT"/>
    <property type="match status" value="1"/>
</dbReference>
<sequence length="424" mass="44702">MEIINFIVFQVLSQPSILLGVVALVGLLMQKRPMNQVVMGTLKTIIGVLIIGGGAGIVGNSLAPLGVILNAGIGINGIIPTNEAVLPFAIANFGSMGALVMVGGFIMNLILARVTKFKFIYLTGHVMLYVSLFVTAIYVSLANLSGAMLFIVGSVTMGIYFTFMPALLNPYTKKITGGEAFTIGHTGDIGYWFSAWLGKYIGKPEQSAEKFKLPKSLSFFRDSTASMAITMVVIFLIAVLITGYSYVEQNISKEMNPFMFAIIQGLTFAGGVTIVLAGVRMMLSEIIPAFSGISEKIIPGAIPAIDCPAVFPYAPTALIFGFVSMFIGMIIGMFIQFGINSVYIILPGIVPAFFAGGTAGIFGNSTGGWKGAIVGPFIVGIVLTIGTGYLIPSTGALANTGSTFGDPFYATIGLAFAKLIALFN</sequence>
<name>A0A4R3KAF9_9FIRM</name>
<protein>
    <recommendedName>
        <fullName evidence="12">Ascorbate-specific PTS system EIIC component</fullName>
    </recommendedName>
    <alternativeName>
        <fullName evidence="13">Ascorbate-specific permease IIC component UlaA</fullName>
    </alternativeName>
</protein>
<dbReference type="PANTHER" id="PTHR33843:SF4">
    <property type="entry name" value="ASCORBATE-SPECIFIC PTS SYSTEM EIIC COMPONENT"/>
    <property type="match status" value="1"/>
</dbReference>
<dbReference type="OrthoDB" id="9796178at2"/>
<evidence type="ECO:0000256" key="11">
    <source>
        <dbReference type="ARBA" id="ARBA00038218"/>
    </source>
</evidence>
<evidence type="ECO:0000256" key="14">
    <source>
        <dbReference type="SAM" id="Phobius"/>
    </source>
</evidence>
<evidence type="ECO:0000313" key="16">
    <source>
        <dbReference type="Proteomes" id="UP000295188"/>
    </source>
</evidence>
<accession>A0A4R3KAF9</accession>
<dbReference type="InterPro" id="IPR051562">
    <property type="entry name" value="Ascorbate-PTS_EIIC"/>
</dbReference>
<comment type="function">
    <text evidence="10">The phosphoenolpyruvate-dependent sugar phosphotransferase system (sugar PTS), a major carbohydrate active transport system, catalyzes the phosphorylation of incoming sugar substrates concomitantly with their translocation across the cell membrane. The enzyme II UlaABC PTS system is involved in ascorbate transport.</text>
</comment>
<dbReference type="RefSeq" id="WP_132548225.1">
    <property type="nucleotide sequence ID" value="NZ_SMAA01000005.1"/>
</dbReference>
<dbReference type="NCBIfam" id="NF009553">
    <property type="entry name" value="PRK12997.1-5"/>
    <property type="match status" value="1"/>
</dbReference>
<gene>
    <name evidence="15" type="ORF">EDC37_10527</name>
</gene>
<feature type="transmembrane region" description="Helical" evidence="14">
    <location>
        <begin position="6"/>
        <end position="29"/>
    </location>
</feature>
<keyword evidence="3" id="KW-0813">Transport</keyword>
<evidence type="ECO:0000256" key="9">
    <source>
        <dbReference type="ARBA" id="ARBA00023136"/>
    </source>
</evidence>
<keyword evidence="5" id="KW-0762">Sugar transport</keyword>
<keyword evidence="9 14" id="KW-0472">Membrane</keyword>
<comment type="similarity">
    <text evidence="11">Belongs to the UlaA family.</text>
</comment>
<comment type="caution">
    <text evidence="15">The sequence shown here is derived from an EMBL/GenBank/DDBJ whole genome shotgun (WGS) entry which is preliminary data.</text>
</comment>
<evidence type="ECO:0000256" key="1">
    <source>
        <dbReference type="ARBA" id="ARBA00004651"/>
    </source>
</evidence>
<evidence type="ECO:0000256" key="10">
    <source>
        <dbReference type="ARBA" id="ARBA00037387"/>
    </source>
</evidence>
<dbReference type="Proteomes" id="UP000295188">
    <property type="component" value="Unassembled WGS sequence"/>
</dbReference>
<dbReference type="InterPro" id="IPR004703">
    <property type="entry name" value="PTS_sugar-sp_permease"/>
</dbReference>
<feature type="transmembrane region" description="Helical" evidence="14">
    <location>
        <begin position="225"/>
        <end position="246"/>
    </location>
</feature>
<proteinExistence type="inferred from homology"/>
<comment type="subunit">
    <text evidence="2">Homodimer.</text>
</comment>
<evidence type="ECO:0000256" key="8">
    <source>
        <dbReference type="ARBA" id="ARBA00022989"/>
    </source>
</evidence>
<dbReference type="PANTHER" id="PTHR33843">
    <property type="entry name" value="ASCORBATE-SPECIFIC PTS SYSTEM EIIC COMPONENT"/>
    <property type="match status" value="1"/>
</dbReference>
<evidence type="ECO:0000313" key="15">
    <source>
        <dbReference type="EMBL" id="TCS79960.1"/>
    </source>
</evidence>
<feature type="transmembrane region" description="Helical" evidence="14">
    <location>
        <begin position="41"/>
        <end position="69"/>
    </location>
</feature>
<feature type="transmembrane region" description="Helical" evidence="14">
    <location>
        <begin position="317"/>
        <end position="335"/>
    </location>
</feature>
<keyword evidence="6" id="KW-0598">Phosphotransferase system</keyword>
<evidence type="ECO:0000256" key="2">
    <source>
        <dbReference type="ARBA" id="ARBA00011738"/>
    </source>
</evidence>
<reference evidence="15 16" key="1">
    <citation type="submission" date="2019-03" db="EMBL/GenBank/DDBJ databases">
        <title>Genomic Encyclopedia of Type Strains, Phase IV (KMG-IV): sequencing the most valuable type-strain genomes for metagenomic binning, comparative biology and taxonomic classification.</title>
        <authorList>
            <person name="Goeker M."/>
        </authorList>
    </citation>
    <scope>NUCLEOTIDE SEQUENCE [LARGE SCALE GENOMIC DNA]</scope>
    <source>
        <strain evidence="15 16">DSM 20467</strain>
    </source>
</reference>
<dbReference type="NCBIfam" id="NF006920">
    <property type="entry name" value="PRK09410.1-2"/>
    <property type="match status" value="1"/>
</dbReference>
<dbReference type="EMBL" id="SMAA01000005">
    <property type="protein sequence ID" value="TCS79960.1"/>
    <property type="molecule type" value="Genomic_DNA"/>
</dbReference>
<evidence type="ECO:0000256" key="7">
    <source>
        <dbReference type="ARBA" id="ARBA00022692"/>
    </source>
</evidence>
<organism evidence="15 16">
    <name type="scientific">Pectinatus cerevisiiphilus</name>
    <dbReference type="NCBI Taxonomy" id="86956"/>
    <lineage>
        <taxon>Bacteria</taxon>
        <taxon>Bacillati</taxon>
        <taxon>Bacillota</taxon>
        <taxon>Negativicutes</taxon>
        <taxon>Selenomonadales</taxon>
        <taxon>Selenomonadaceae</taxon>
        <taxon>Pectinatus</taxon>
    </lineage>
</organism>
<keyword evidence="4" id="KW-1003">Cell membrane</keyword>
<keyword evidence="16" id="KW-1185">Reference proteome</keyword>
<dbReference type="AlphaFoldDB" id="A0A4R3KAF9"/>
<evidence type="ECO:0000256" key="5">
    <source>
        <dbReference type="ARBA" id="ARBA00022597"/>
    </source>
</evidence>
<comment type="subcellular location">
    <subcellularLocation>
        <location evidence="1">Cell membrane</location>
        <topology evidence="1">Multi-pass membrane protein</topology>
    </subcellularLocation>
</comment>
<feature type="transmembrane region" description="Helical" evidence="14">
    <location>
        <begin position="258"/>
        <end position="279"/>
    </location>
</feature>
<keyword evidence="8 14" id="KW-1133">Transmembrane helix</keyword>
<dbReference type="GO" id="GO:0005886">
    <property type="term" value="C:plasma membrane"/>
    <property type="evidence" value="ECO:0007669"/>
    <property type="project" value="UniProtKB-SubCell"/>
</dbReference>
<dbReference type="GO" id="GO:0009401">
    <property type="term" value="P:phosphoenolpyruvate-dependent sugar phosphotransferase system"/>
    <property type="evidence" value="ECO:0007669"/>
    <property type="project" value="UniProtKB-KW"/>
</dbReference>
<feature type="transmembrane region" description="Helical" evidence="14">
    <location>
        <begin position="119"/>
        <end position="141"/>
    </location>
</feature>
<feature type="transmembrane region" description="Helical" evidence="14">
    <location>
        <begin position="89"/>
        <end position="112"/>
    </location>
</feature>
<feature type="transmembrane region" description="Helical" evidence="14">
    <location>
        <begin position="147"/>
        <end position="168"/>
    </location>
</feature>
<feature type="transmembrane region" description="Helical" evidence="14">
    <location>
        <begin position="403"/>
        <end position="423"/>
    </location>
</feature>
<feature type="transmembrane region" description="Helical" evidence="14">
    <location>
        <begin position="342"/>
        <end position="363"/>
    </location>
</feature>
<feature type="transmembrane region" description="Helical" evidence="14">
    <location>
        <begin position="369"/>
        <end position="391"/>
    </location>
</feature>
<evidence type="ECO:0000256" key="12">
    <source>
        <dbReference type="ARBA" id="ARBA00039702"/>
    </source>
</evidence>
<evidence type="ECO:0000256" key="3">
    <source>
        <dbReference type="ARBA" id="ARBA00022448"/>
    </source>
</evidence>
<evidence type="ECO:0000256" key="4">
    <source>
        <dbReference type="ARBA" id="ARBA00022475"/>
    </source>
</evidence>